<evidence type="ECO:0000256" key="7">
    <source>
        <dbReference type="ARBA" id="ARBA00022840"/>
    </source>
</evidence>
<dbReference type="GO" id="GO:0035861">
    <property type="term" value="C:site of double-strand break"/>
    <property type="evidence" value="ECO:0007669"/>
    <property type="project" value="TreeGrafter"/>
</dbReference>
<evidence type="ECO:0000256" key="11">
    <source>
        <dbReference type="ARBA" id="ARBA00023242"/>
    </source>
</evidence>
<keyword evidence="7" id="KW-0067">ATP-binding</keyword>
<dbReference type="InterPro" id="IPR003395">
    <property type="entry name" value="RecF/RecN/SMC_N"/>
</dbReference>
<keyword evidence="15" id="KW-1185">Reference proteome</keyword>
<evidence type="ECO:0000256" key="8">
    <source>
        <dbReference type="ARBA" id="ARBA00023054"/>
    </source>
</evidence>
<feature type="coiled-coil region" evidence="12">
    <location>
        <begin position="619"/>
        <end position="710"/>
    </location>
</feature>
<evidence type="ECO:0000256" key="5">
    <source>
        <dbReference type="ARBA" id="ARBA00022741"/>
    </source>
</evidence>
<keyword evidence="9" id="KW-0233">DNA recombination</keyword>
<gene>
    <name evidence="14" type="ORF">K2173_014372</name>
</gene>
<dbReference type="GO" id="GO:0051276">
    <property type="term" value="P:chromosome organization"/>
    <property type="evidence" value="ECO:0007669"/>
    <property type="project" value="UniProtKB-ARBA"/>
</dbReference>
<dbReference type="AlphaFoldDB" id="A0AAV8S761"/>
<dbReference type="GO" id="GO:0005634">
    <property type="term" value="C:nucleus"/>
    <property type="evidence" value="ECO:0007669"/>
    <property type="project" value="UniProtKB-SubCell"/>
</dbReference>
<evidence type="ECO:0000256" key="3">
    <source>
        <dbReference type="ARBA" id="ARBA00006793"/>
    </source>
</evidence>
<evidence type="ECO:0000256" key="4">
    <source>
        <dbReference type="ARBA" id="ARBA00022454"/>
    </source>
</evidence>
<dbReference type="GO" id="GO:0030915">
    <property type="term" value="C:Smc5-Smc6 complex"/>
    <property type="evidence" value="ECO:0007669"/>
    <property type="project" value="TreeGrafter"/>
</dbReference>
<reference evidence="14 15" key="1">
    <citation type="submission" date="2021-09" db="EMBL/GenBank/DDBJ databases">
        <title>Genomic insights and catalytic innovation underlie evolution of tropane alkaloids biosynthesis.</title>
        <authorList>
            <person name="Wang Y.-J."/>
            <person name="Tian T."/>
            <person name="Huang J.-P."/>
            <person name="Huang S.-X."/>
        </authorList>
    </citation>
    <scope>NUCLEOTIDE SEQUENCE [LARGE SCALE GENOMIC DNA]</scope>
    <source>
        <strain evidence="14">KIB-2018</strain>
        <tissue evidence="14">Leaf</tissue>
    </source>
</reference>
<comment type="subcellular location">
    <subcellularLocation>
        <location evidence="2">Chromosome</location>
    </subcellularLocation>
    <subcellularLocation>
        <location evidence="1">Nucleus</location>
    </subcellularLocation>
</comment>
<feature type="domain" description="RecF/RecN/SMC N-terminal" evidence="13">
    <location>
        <begin position="275"/>
        <end position="878"/>
    </location>
</feature>
<dbReference type="InterPro" id="IPR027417">
    <property type="entry name" value="P-loop_NTPase"/>
</dbReference>
<dbReference type="Proteomes" id="UP001159364">
    <property type="component" value="Unassembled WGS sequence"/>
</dbReference>
<dbReference type="GO" id="GO:0003684">
    <property type="term" value="F:damaged DNA binding"/>
    <property type="evidence" value="ECO:0007669"/>
    <property type="project" value="TreeGrafter"/>
</dbReference>
<evidence type="ECO:0000256" key="1">
    <source>
        <dbReference type="ARBA" id="ARBA00004123"/>
    </source>
</evidence>
<protein>
    <recommendedName>
        <fullName evidence="13">RecF/RecN/SMC N-terminal domain-containing protein</fullName>
    </recommendedName>
</protein>
<name>A0AAV8S761_9ROSI</name>
<evidence type="ECO:0000256" key="10">
    <source>
        <dbReference type="ARBA" id="ARBA00023204"/>
    </source>
</evidence>
<evidence type="ECO:0000256" key="2">
    <source>
        <dbReference type="ARBA" id="ARBA00004286"/>
    </source>
</evidence>
<dbReference type="Gene3D" id="3.40.50.300">
    <property type="entry name" value="P-loop containing nucleotide triphosphate hydrolases"/>
    <property type="match status" value="1"/>
</dbReference>
<evidence type="ECO:0000256" key="12">
    <source>
        <dbReference type="SAM" id="Coils"/>
    </source>
</evidence>
<feature type="coiled-coil region" evidence="12">
    <location>
        <begin position="249"/>
        <end position="312"/>
    </location>
</feature>
<organism evidence="14 15">
    <name type="scientific">Erythroxylum novogranatense</name>
    <dbReference type="NCBI Taxonomy" id="1862640"/>
    <lineage>
        <taxon>Eukaryota</taxon>
        <taxon>Viridiplantae</taxon>
        <taxon>Streptophyta</taxon>
        <taxon>Embryophyta</taxon>
        <taxon>Tracheophyta</taxon>
        <taxon>Spermatophyta</taxon>
        <taxon>Magnoliopsida</taxon>
        <taxon>eudicotyledons</taxon>
        <taxon>Gunneridae</taxon>
        <taxon>Pentapetalae</taxon>
        <taxon>rosids</taxon>
        <taxon>fabids</taxon>
        <taxon>Malpighiales</taxon>
        <taxon>Erythroxylaceae</taxon>
        <taxon>Erythroxylum</taxon>
    </lineage>
</organism>
<keyword evidence="4" id="KW-0158">Chromosome</keyword>
<keyword evidence="6" id="KW-0227">DNA damage</keyword>
<evidence type="ECO:0000313" key="14">
    <source>
        <dbReference type="EMBL" id="KAJ8747970.1"/>
    </source>
</evidence>
<keyword evidence="10" id="KW-0234">DNA repair</keyword>
<evidence type="ECO:0000259" key="13">
    <source>
        <dbReference type="Pfam" id="PF02463"/>
    </source>
</evidence>
<dbReference type="GO" id="GO:0005524">
    <property type="term" value="F:ATP binding"/>
    <property type="evidence" value="ECO:0007669"/>
    <property type="project" value="UniProtKB-KW"/>
</dbReference>
<accession>A0AAV8S761</accession>
<comment type="similarity">
    <text evidence="3">Belongs to the SMC family. SMC6 subfamily.</text>
</comment>
<keyword evidence="8 12" id="KW-0175">Coiled coil</keyword>
<feature type="coiled-coil region" evidence="12">
    <location>
        <begin position="536"/>
        <end position="577"/>
    </location>
</feature>
<keyword evidence="11" id="KW-0539">Nucleus</keyword>
<keyword evidence="5" id="KW-0547">Nucleotide-binding</keyword>
<dbReference type="PANTHER" id="PTHR19306:SF6">
    <property type="entry name" value="STRUCTURAL MAINTENANCE OF CHROMOSOMES PROTEIN 6"/>
    <property type="match status" value="1"/>
</dbReference>
<comment type="caution">
    <text evidence="14">The sequence shown here is derived from an EMBL/GenBank/DDBJ whole genome shotgun (WGS) entry which is preliminary data.</text>
</comment>
<sequence>MLDVKNALHGSIAGDLHGGPIVYEAKVATNIVCNVNKALYGLKQSPRAWFGDLQSYILVYVDDIILTVEMMRWSSRFEYFLGIEVAHSGEEFLYPNVSMLIYLRTREVHHSSQSIQHDRTKHIEVDRHFIKEKLDIDIENPCIIMGQDSSRDFLHSGNDKDKFLKDKNMEHIEELSQQVQELKKKLAWSWVYQIDRRSIPKCQAKIDWELMMQKTSEVRKSRMNFSTLFPCALTFFSGNKRKLELEEEHDLQNNQILSMTKRIRSLEQQLKEIHEQHVKNTQAEESEIEEKIKELQYMVDTANSELSRLKEQESVLSETLFKITDEGRKVTEEVMGRRSVKSVHIRDLQQHKTNKVTAFGGDRVIQLLQAIERHHQRFNRPPIGPIGAHISLADGDAWAPAVENAIGKLLNAFIVTNHKDSLLLRRCAIEHMRPQTNNPTTLAVIHSDNDTVLNVLVDLRQVLVEDYDAGKAVAFEKRISNLKEVYTLDGYKMFSRGSVQTVLPPNKKLRTGRLCASYDSQIMRLEEDATYVRNESEECRKRKRDYELNLQDLQHNLKAVKERCMNAERDLSSKKLALQDVKSSRAPERSPSAVSTVDELHQEISVYHPREDSRKKNFLEMLRSRINEAEANNKDLRLCFENFCDSAKEELEVFEKAERELMEIEKDLQSAEAEKAHYESIMTNKVLHDIKVSEAQYRELEENRKENCKKASIICPEDEFLALGGWDGIKERKILRKQQSYRGFREKLKFCQEALDLRWRKFERTRKDIKCQLTWKFNDHLGKKGISGMVNVDYEKRRLVTMPQDASSSTVRDARGLSGGERSFSTICFTLALHEMAEAPFRAMDEFDVFMDAVSRKISLDTLLDFALTQGSQWIIITPHDIRDRVKKQQMAAPRS</sequence>
<dbReference type="SUPFAM" id="SSF52540">
    <property type="entry name" value="P-loop containing nucleoside triphosphate hydrolases"/>
    <property type="match status" value="1"/>
</dbReference>
<evidence type="ECO:0000256" key="9">
    <source>
        <dbReference type="ARBA" id="ARBA00023172"/>
    </source>
</evidence>
<dbReference type="PANTHER" id="PTHR19306">
    <property type="entry name" value="STRUCTURAL MAINTENANCE OF CHROMOSOMES 5,6 SMC5, SMC6"/>
    <property type="match status" value="1"/>
</dbReference>
<dbReference type="GO" id="GO:0003697">
    <property type="term" value="F:single-stranded DNA binding"/>
    <property type="evidence" value="ECO:0007669"/>
    <property type="project" value="TreeGrafter"/>
</dbReference>
<dbReference type="GO" id="GO:0000724">
    <property type="term" value="P:double-strand break repair via homologous recombination"/>
    <property type="evidence" value="ECO:0007669"/>
    <property type="project" value="TreeGrafter"/>
</dbReference>
<proteinExistence type="inferred from homology"/>
<evidence type="ECO:0000256" key="6">
    <source>
        <dbReference type="ARBA" id="ARBA00022763"/>
    </source>
</evidence>
<dbReference type="Pfam" id="PF02463">
    <property type="entry name" value="SMC_N"/>
    <property type="match status" value="1"/>
</dbReference>
<evidence type="ECO:0000313" key="15">
    <source>
        <dbReference type="Proteomes" id="UP001159364"/>
    </source>
</evidence>
<dbReference type="EMBL" id="JAIWQS010000049">
    <property type="protein sequence ID" value="KAJ8747970.1"/>
    <property type="molecule type" value="Genomic_DNA"/>
</dbReference>